<sequence length="40" mass="4518">MSISFLRQVPQRVNEITFLLVPFGILPPICSLQAAKWSNC</sequence>
<name>A0A0A8Z666_ARUDO</name>
<proteinExistence type="predicted"/>
<dbReference type="EMBL" id="GBRH01267548">
    <property type="protein sequence ID" value="JAD30347.1"/>
    <property type="molecule type" value="Transcribed_RNA"/>
</dbReference>
<evidence type="ECO:0000313" key="1">
    <source>
        <dbReference type="EMBL" id="JAD30347.1"/>
    </source>
</evidence>
<protein>
    <submittedName>
        <fullName evidence="1">Uncharacterized protein</fullName>
    </submittedName>
</protein>
<dbReference type="AlphaFoldDB" id="A0A0A8Z666"/>
<accession>A0A0A8Z666</accession>
<organism evidence="1">
    <name type="scientific">Arundo donax</name>
    <name type="common">Giant reed</name>
    <name type="synonym">Donax arundinaceus</name>
    <dbReference type="NCBI Taxonomy" id="35708"/>
    <lineage>
        <taxon>Eukaryota</taxon>
        <taxon>Viridiplantae</taxon>
        <taxon>Streptophyta</taxon>
        <taxon>Embryophyta</taxon>
        <taxon>Tracheophyta</taxon>
        <taxon>Spermatophyta</taxon>
        <taxon>Magnoliopsida</taxon>
        <taxon>Liliopsida</taxon>
        <taxon>Poales</taxon>
        <taxon>Poaceae</taxon>
        <taxon>PACMAD clade</taxon>
        <taxon>Arundinoideae</taxon>
        <taxon>Arundineae</taxon>
        <taxon>Arundo</taxon>
    </lineage>
</organism>
<reference evidence="1" key="1">
    <citation type="submission" date="2014-09" db="EMBL/GenBank/DDBJ databases">
        <authorList>
            <person name="Magalhaes I.L.F."/>
            <person name="Oliveira U."/>
            <person name="Santos F.R."/>
            <person name="Vidigal T.H.D.A."/>
            <person name="Brescovit A.D."/>
            <person name="Santos A.J."/>
        </authorList>
    </citation>
    <scope>NUCLEOTIDE SEQUENCE</scope>
    <source>
        <tissue evidence="1">Shoot tissue taken approximately 20 cm above the soil surface</tissue>
    </source>
</reference>
<reference evidence="1" key="2">
    <citation type="journal article" date="2015" name="Data Brief">
        <title>Shoot transcriptome of the giant reed, Arundo donax.</title>
        <authorList>
            <person name="Barrero R.A."/>
            <person name="Guerrero F.D."/>
            <person name="Moolhuijzen P."/>
            <person name="Goolsby J.A."/>
            <person name="Tidwell J."/>
            <person name="Bellgard S.E."/>
            <person name="Bellgard M.I."/>
        </authorList>
    </citation>
    <scope>NUCLEOTIDE SEQUENCE</scope>
    <source>
        <tissue evidence="1">Shoot tissue taken approximately 20 cm above the soil surface</tissue>
    </source>
</reference>